<dbReference type="PANTHER" id="PTHR39186">
    <property type="entry name" value="DUF2071 FAMILY PROTEIN"/>
    <property type="match status" value="1"/>
</dbReference>
<dbReference type="Proteomes" id="UP000521922">
    <property type="component" value="Unassembled WGS sequence"/>
</dbReference>
<keyword evidence="2" id="KW-1185">Reference proteome</keyword>
<dbReference type="PANTHER" id="PTHR39186:SF1">
    <property type="entry name" value="DUF2071 DOMAIN-CONTAINING PROTEIN"/>
    <property type="match status" value="1"/>
</dbReference>
<protein>
    <recommendedName>
        <fullName evidence="3">DUF2071 domain-containing protein</fullName>
    </recommendedName>
</protein>
<reference evidence="1 2" key="1">
    <citation type="submission" date="2020-07" db="EMBL/GenBank/DDBJ databases">
        <title>Sequencing the genomes of 1000 actinobacteria strains.</title>
        <authorList>
            <person name="Klenk H.-P."/>
        </authorList>
    </citation>
    <scope>NUCLEOTIDE SEQUENCE [LARGE SCALE GENOMIC DNA]</scope>
    <source>
        <strain evidence="1 2">DSM 7487</strain>
    </source>
</reference>
<evidence type="ECO:0008006" key="3">
    <source>
        <dbReference type="Google" id="ProtNLM"/>
    </source>
</evidence>
<accession>A0A7Y9DKK0</accession>
<comment type="caution">
    <text evidence="1">The sequence shown here is derived from an EMBL/GenBank/DDBJ whole genome shotgun (WGS) entry which is preliminary data.</text>
</comment>
<dbReference type="InterPro" id="IPR023375">
    <property type="entry name" value="ADC_dom_sf"/>
</dbReference>
<dbReference type="RefSeq" id="WP_343077919.1">
    <property type="nucleotide sequence ID" value="NZ_BAAAGN010000022.1"/>
</dbReference>
<organism evidence="1 2">
    <name type="scientific">Kineococcus aurantiacus</name>
    <dbReference type="NCBI Taxonomy" id="37633"/>
    <lineage>
        <taxon>Bacteria</taxon>
        <taxon>Bacillati</taxon>
        <taxon>Actinomycetota</taxon>
        <taxon>Actinomycetes</taxon>
        <taxon>Kineosporiales</taxon>
        <taxon>Kineosporiaceae</taxon>
        <taxon>Kineococcus</taxon>
    </lineage>
</organism>
<dbReference type="InterPro" id="IPR018644">
    <property type="entry name" value="DUF2071"/>
</dbReference>
<sequence length="249" mass="27472">MVTAPPLPRPVMMHQHWDDVAFLHWEVDPDEVAPHLPPGTRPDLFAGRAYVGLIPFTLRGAGPGGRAAVPYLGTFLETNVRTYSVDEQGRHGVVFASLDASRLAVVLGAQTAFGLPYRWSTLRHAVRVRDGARELLWTCRTRDGVTSRVAVREGATRRVEPARDDLGDFLTARFGLHVEHLGRTWWIANEHEPWPLRDAQVLELDDGLVAAAGFTVTGAPAHVAFARRVTTRFTTPRPAAGEPSRALVR</sequence>
<dbReference type="AlphaFoldDB" id="A0A7Y9DKK0"/>
<evidence type="ECO:0000313" key="1">
    <source>
        <dbReference type="EMBL" id="NYD22260.1"/>
    </source>
</evidence>
<proteinExistence type="predicted"/>
<evidence type="ECO:0000313" key="2">
    <source>
        <dbReference type="Proteomes" id="UP000521922"/>
    </source>
</evidence>
<dbReference type="SUPFAM" id="SSF160104">
    <property type="entry name" value="Acetoacetate decarboxylase-like"/>
    <property type="match status" value="1"/>
</dbReference>
<dbReference type="Pfam" id="PF09844">
    <property type="entry name" value="DUF2071"/>
    <property type="match status" value="1"/>
</dbReference>
<gene>
    <name evidence="1" type="ORF">BJ968_001800</name>
</gene>
<name>A0A7Y9DKK0_9ACTN</name>
<dbReference type="EMBL" id="JACCBB010000001">
    <property type="protein sequence ID" value="NYD22260.1"/>
    <property type="molecule type" value="Genomic_DNA"/>
</dbReference>